<keyword evidence="1" id="KW-1133">Transmembrane helix</keyword>
<feature type="transmembrane region" description="Helical" evidence="1">
    <location>
        <begin position="71"/>
        <end position="92"/>
    </location>
</feature>
<sequence>MIANLIGGFVAILIGVSLVGPIATEVNTTVATTNSTGHTCVMHSYGGTAQAGCENAQLALSSSWGATVLKLVPGFFALGILGIGIAVTYSSLRQAGVV</sequence>
<comment type="caution">
    <text evidence="2">The sequence shown here is derived from an EMBL/GenBank/DDBJ whole genome shotgun (WGS) entry which is preliminary data.</text>
</comment>
<organism evidence="2">
    <name type="scientific">marine sediment metagenome</name>
    <dbReference type="NCBI Taxonomy" id="412755"/>
    <lineage>
        <taxon>unclassified sequences</taxon>
        <taxon>metagenomes</taxon>
        <taxon>ecological metagenomes</taxon>
    </lineage>
</organism>
<proteinExistence type="predicted"/>
<gene>
    <name evidence="2" type="ORF">S01H4_05227</name>
</gene>
<protein>
    <submittedName>
        <fullName evidence="2">Uncharacterized protein</fullName>
    </submittedName>
</protein>
<name>X1AJY6_9ZZZZ</name>
<evidence type="ECO:0000256" key="1">
    <source>
        <dbReference type="SAM" id="Phobius"/>
    </source>
</evidence>
<evidence type="ECO:0000313" key="2">
    <source>
        <dbReference type="EMBL" id="GAG69892.1"/>
    </source>
</evidence>
<keyword evidence="1" id="KW-0472">Membrane</keyword>
<dbReference type="EMBL" id="BART01001491">
    <property type="protein sequence ID" value="GAG69892.1"/>
    <property type="molecule type" value="Genomic_DNA"/>
</dbReference>
<dbReference type="AlphaFoldDB" id="X1AJY6"/>
<accession>X1AJY6</accession>
<keyword evidence="1" id="KW-0812">Transmembrane</keyword>
<reference evidence="2" key="1">
    <citation type="journal article" date="2014" name="Front. Microbiol.">
        <title>High frequency of phylogenetically diverse reductive dehalogenase-homologous genes in deep subseafloor sedimentary metagenomes.</title>
        <authorList>
            <person name="Kawai M."/>
            <person name="Futagami T."/>
            <person name="Toyoda A."/>
            <person name="Takaki Y."/>
            <person name="Nishi S."/>
            <person name="Hori S."/>
            <person name="Arai W."/>
            <person name="Tsubouchi T."/>
            <person name="Morono Y."/>
            <person name="Uchiyama I."/>
            <person name="Ito T."/>
            <person name="Fujiyama A."/>
            <person name="Inagaki F."/>
            <person name="Takami H."/>
        </authorList>
    </citation>
    <scope>NUCLEOTIDE SEQUENCE</scope>
    <source>
        <strain evidence="2">Expedition CK06-06</strain>
    </source>
</reference>